<feature type="compositionally biased region" description="Low complexity" evidence="11">
    <location>
        <begin position="421"/>
        <end position="432"/>
    </location>
</feature>
<evidence type="ECO:0000256" key="1">
    <source>
        <dbReference type="ARBA" id="ARBA00004123"/>
    </source>
</evidence>
<keyword evidence="5" id="KW-0862">Zinc</keyword>
<evidence type="ECO:0000256" key="8">
    <source>
        <dbReference type="ARBA" id="ARBA00023163"/>
    </source>
</evidence>
<keyword evidence="8" id="KW-0804">Transcription</keyword>
<evidence type="ECO:0000259" key="13">
    <source>
        <dbReference type="PROSITE" id="PS50157"/>
    </source>
</evidence>
<feature type="region of interest" description="Disordered" evidence="11">
    <location>
        <begin position="421"/>
        <end position="442"/>
    </location>
</feature>
<feature type="domain" description="C2H2-type" evidence="13">
    <location>
        <begin position="703"/>
        <end position="730"/>
    </location>
</feature>
<feature type="region of interest" description="Disordered" evidence="11">
    <location>
        <begin position="595"/>
        <end position="617"/>
    </location>
</feature>
<keyword evidence="15" id="KW-1185">Reference proteome</keyword>
<dbReference type="PROSITE" id="PS00028">
    <property type="entry name" value="ZINC_FINGER_C2H2_1"/>
    <property type="match status" value="4"/>
</dbReference>
<keyword evidence="6" id="KW-0805">Transcription regulation</keyword>
<feature type="domain" description="C2H2-type" evidence="13">
    <location>
        <begin position="675"/>
        <end position="702"/>
    </location>
</feature>
<feature type="compositionally biased region" description="Low complexity" evidence="11">
    <location>
        <begin position="608"/>
        <end position="617"/>
    </location>
</feature>
<feature type="domain" description="C2H2-type" evidence="13">
    <location>
        <begin position="759"/>
        <end position="780"/>
    </location>
</feature>
<evidence type="ECO:0000256" key="10">
    <source>
        <dbReference type="PROSITE-ProRule" id="PRU00042"/>
    </source>
</evidence>
<keyword evidence="4 10" id="KW-0863">Zinc-finger</keyword>
<dbReference type="InterPro" id="IPR013087">
    <property type="entry name" value="Znf_C2H2_type"/>
</dbReference>
<evidence type="ECO:0000256" key="11">
    <source>
        <dbReference type="SAM" id="MobiDB-lite"/>
    </source>
</evidence>
<dbReference type="Proteomes" id="UP000494163">
    <property type="component" value="Chromosome 2L"/>
</dbReference>
<dbReference type="AlphaFoldDB" id="A0A0M3QU95"/>
<organism evidence="14 15">
    <name type="scientific">Drosophila busckii</name>
    <name type="common">Fruit fly</name>
    <dbReference type="NCBI Taxonomy" id="30019"/>
    <lineage>
        <taxon>Eukaryota</taxon>
        <taxon>Metazoa</taxon>
        <taxon>Ecdysozoa</taxon>
        <taxon>Arthropoda</taxon>
        <taxon>Hexapoda</taxon>
        <taxon>Insecta</taxon>
        <taxon>Pterygota</taxon>
        <taxon>Neoptera</taxon>
        <taxon>Endopterygota</taxon>
        <taxon>Diptera</taxon>
        <taxon>Brachycera</taxon>
        <taxon>Muscomorpha</taxon>
        <taxon>Ephydroidea</taxon>
        <taxon>Drosophilidae</taxon>
        <taxon>Drosophila</taxon>
    </lineage>
</organism>
<dbReference type="GO" id="GO:0008270">
    <property type="term" value="F:zinc ion binding"/>
    <property type="evidence" value="ECO:0007669"/>
    <property type="project" value="UniProtKB-KW"/>
</dbReference>
<evidence type="ECO:0000256" key="6">
    <source>
        <dbReference type="ARBA" id="ARBA00023015"/>
    </source>
</evidence>
<dbReference type="OrthoDB" id="3437960at2759"/>
<reference evidence="14 15" key="1">
    <citation type="submission" date="2015-08" db="EMBL/GenBank/DDBJ databases">
        <title>Ancestral chromatin configuration constrains chromatin evolution on differentiating sex chromosomes in Drosophila.</title>
        <authorList>
            <person name="Zhou Q."/>
            <person name="Bachtrog D."/>
        </authorList>
    </citation>
    <scope>NUCLEOTIDE SEQUENCE [LARGE SCALE GENOMIC DNA]</scope>
    <source>
        <tissue evidence="14">Whole larvae</tissue>
    </source>
</reference>
<accession>A0A0M3QU95</accession>
<keyword evidence="12" id="KW-1133">Transmembrane helix</keyword>
<evidence type="ECO:0000256" key="9">
    <source>
        <dbReference type="ARBA" id="ARBA00023242"/>
    </source>
</evidence>
<proteinExistence type="predicted"/>
<evidence type="ECO:0000256" key="12">
    <source>
        <dbReference type="SAM" id="Phobius"/>
    </source>
</evidence>
<dbReference type="GO" id="GO:0010468">
    <property type="term" value="P:regulation of gene expression"/>
    <property type="evidence" value="ECO:0007669"/>
    <property type="project" value="TreeGrafter"/>
</dbReference>
<dbReference type="GO" id="GO:0003677">
    <property type="term" value="F:DNA binding"/>
    <property type="evidence" value="ECO:0007669"/>
    <property type="project" value="UniProtKB-KW"/>
</dbReference>
<dbReference type="PANTHER" id="PTHR16515:SF49">
    <property type="entry name" value="GASTRULA ZINC FINGER PROTEIN XLCGF49.1-LIKE-RELATED"/>
    <property type="match status" value="1"/>
</dbReference>
<dbReference type="FunFam" id="3.30.160.60:FF:000446">
    <property type="entry name" value="Zinc finger protein"/>
    <property type="match status" value="1"/>
</dbReference>
<feature type="domain" description="C2H2-type" evidence="13">
    <location>
        <begin position="731"/>
        <end position="758"/>
    </location>
</feature>
<dbReference type="PANTHER" id="PTHR16515">
    <property type="entry name" value="PR DOMAIN ZINC FINGER PROTEIN"/>
    <property type="match status" value="1"/>
</dbReference>
<sequence length="845" mass="94495">MASILVCSTTYRICNTGYYSIAHHSLLIAAVIYICALKILVHAFAKMLEADIIIKEEIDIDDTEIKLELDVEENETDSQLSCAGSGMLKIIEERPNMITVPLNEHKSEDEINFIATLDQQKKLFGEIESETANETYKCDVCSFKSDNLMLLASHNINHFLNRHFCRYGCGYCGTTLEEMLDHEFRKHEGGRNKCRICAIDCQDSTGLAKHMNSHFFVRRFVCALCCEHFETRQSLVLHRQNNPLTCGRLQYLDMQDNVGQLVAASKMYGKLTPIPQGDVQIKEEPMDTDQPELEQPMLADIEIKAEPMEPIQEPQNNLPISLSQLRSKLRLPAIKKAVQPQDSTATVVPKQCNILRIKKFDNQQVTLKSNALKLLPNNCMLIKLPPNTKIVRLAPNVNNNNNNSQKPNLVMISANSNVPNAAPAPTAAATSTPSPPANKGLTTSMSKRVLNNLNLNRNACFNAIDLYESLPESRKIIEDIQNKIRSIEQTLPLPGSVLQKTTQNSEFKCNINKEDLPPKVLMLALNNKSHEKVNMLRNTFKSFRFHWECPKCGRCYEVFPSFYSHLQDKHGLSKEELQKTLVTVKSFKKQEFLSPSTATTVPAEETKPATAVAAPPVTSTKAAETITANSATPAPAATSATVATLAAVPKPKASASADDTSTSTTNSTVQRAGEIRCEQCSKTYTTVGGLRIHMLIHTGELPHKCNYCEKRFRTPGQVRVHHRRHTGEKPFKCKICSLDFTHRETLISHLSRHIGMKRYKCYGCDKYFVVVSGLRAHRRLRPDTCGKVKFTARAHGPRVRVIKGEVVFEPQPEHNGYLRSEDPLNILSEIQSNDAESAEDEAAMG</sequence>
<dbReference type="InterPro" id="IPR036236">
    <property type="entry name" value="Znf_C2H2_sf"/>
</dbReference>
<comment type="subcellular location">
    <subcellularLocation>
        <location evidence="1">Nucleus</location>
    </subcellularLocation>
</comment>
<dbReference type="InterPro" id="IPR050331">
    <property type="entry name" value="Zinc_finger"/>
</dbReference>
<dbReference type="FunFam" id="3.30.160.60:FF:003184">
    <property type="entry name" value="Uncharacterized protein, isoform E"/>
    <property type="match status" value="1"/>
</dbReference>
<keyword evidence="12" id="KW-0472">Membrane</keyword>
<protein>
    <submittedName>
        <fullName evidence="14">CG10462</fullName>
    </submittedName>
</protein>
<dbReference type="SMART" id="SM00355">
    <property type="entry name" value="ZnF_C2H2"/>
    <property type="match status" value="9"/>
</dbReference>
<dbReference type="EMBL" id="CP012523">
    <property type="protein sequence ID" value="ALC40273.1"/>
    <property type="molecule type" value="Genomic_DNA"/>
</dbReference>
<evidence type="ECO:0000313" key="15">
    <source>
        <dbReference type="Proteomes" id="UP000494163"/>
    </source>
</evidence>
<keyword evidence="2" id="KW-0479">Metal-binding</keyword>
<evidence type="ECO:0000256" key="4">
    <source>
        <dbReference type="ARBA" id="ARBA00022771"/>
    </source>
</evidence>
<evidence type="ECO:0000256" key="3">
    <source>
        <dbReference type="ARBA" id="ARBA00022737"/>
    </source>
</evidence>
<evidence type="ECO:0000313" key="14">
    <source>
        <dbReference type="EMBL" id="ALC40273.1"/>
    </source>
</evidence>
<evidence type="ECO:0000256" key="2">
    <source>
        <dbReference type="ARBA" id="ARBA00022723"/>
    </source>
</evidence>
<feature type="domain" description="C2H2-type" evidence="13">
    <location>
        <begin position="547"/>
        <end position="575"/>
    </location>
</feature>
<dbReference type="SUPFAM" id="SSF57667">
    <property type="entry name" value="beta-beta-alpha zinc fingers"/>
    <property type="match status" value="2"/>
</dbReference>
<dbReference type="PROSITE" id="PS50157">
    <property type="entry name" value="ZINC_FINGER_C2H2_2"/>
    <property type="match status" value="5"/>
</dbReference>
<feature type="transmembrane region" description="Helical" evidence="12">
    <location>
        <begin position="26"/>
        <end position="45"/>
    </location>
</feature>
<gene>
    <name evidence="14" type="ORF">Dbus_chr2Lg2358</name>
</gene>
<keyword evidence="9" id="KW-0539">Nucleus</keyword>
<keyword evidence="12" id="KW-0812">Transmembrane</keyword>
<name>A0A0M3QU95_DROBS</name>
<dbReference type="Pfam" id="PF00096">
    <property type="entry name" value="zf-C2H2"/>
    <property type="match status" value="3"/>
</dbReference>
<keyword evidence="7" id="KW-0238">DNA-binding</keyword>
<keyword evidence="3" id="KW-0677">Repeat</keyword>
<dbReference type="Gene3D" id="3.30.160.60">
    <property type="entry name" value="Classic Zinc Finger"/>
    <property type="match status" value="3"/>
</dbReference>
<evidence type="ECO:0000256" key="5">
    <source>
        <dbReference type="ARBA" id="ARBA00022833"/>
    </source>
</evidence>
<evidence type="ECO:0000256" key="7">
    <source>
        <dbReference type="ARBA" id="ARBA00023125"/>
    </source>
</evidence>
<dbReference type="GO" id="GO:0005634">
    <property type="term" value="C:nucleus"/>
    <property type="evidence" value="ECO:0007669"/>
    <property type="project" value="UniProtKB-SubCell"/>
</dbReference>
<dbReference type="OMA" id="GCDKNFV"/>